<dbReference type="RefSeq" id="WP_165139414.1">
    <property type="nucleotide sequence ID" value="NZ_CP049255.1"/>
</dbReference>
<evidence type="ECO:0008006" key="5">
    <source>
        <dbReference type="Google" id="ProtNLM"/>
    </source>
</evidence>
<comment type="caution">
    <text evidence="3">The sequence shown here is derived from an EMBL/GenBank/DDBJ whole genome shotgun (WGS) entry which is preliminary data.</text>
</comment>
<feature type="transmembrane region" description="Helical" evidence="2">
    <location>
        <begin position="116"/>
        <end position="136"/>
    </location>
</feature>
<name>A0A7W4YLN0_9MICO</name>
<reference evidence="3 4" key="1">
    <citation type="submission" date="2020-08" db="EMBL/GenBank/DDBJ databases">
        <title>Sequencing the genomes of 1000 actinobacteria strains.</title>
        <authorList>
            <person name="Klenk H.-P."/>
        </authorList>
    </citation>
    <scope>NUCLEOTIDE SEQUENCE [LARGE SCALE GENOMIC DNA]</scope>
    <source>
        <strain evidence="3 4">DSM 27099</strain>
    </source>
</reference>
<protein>
    <recommendedName>
        <fullName evidence="5">DUF4190 domain-containing protein</fullName>
    </recommendedName>
</protein>
<keyword evidence="2" id="KW-0812">Transmembrane</keyword>
<organism evidence="3 4">
    <name type="scientific">Microbacterium endophyticum</name>
    <dbReference type="NCBI Taxonomy" id="1526412"/>
    <lineage>
        <taxon>Bacteria</taxon>
        <taxon>Bacillati</taxon>
        <taxon>Actinomycetota</taxon>
        <taxon>Actinomycetes</taxon>
        <taxon>Micrococcales</taxon>
        <taxon>Microbacteriaceae</taxon>
        <taxon>Microbacterium</taxon>
    </lineage>
</organism>
<evidence type="ECO:0000256" key="2">
    <source>
        <dbReference type="SAM" id="Phobius"/>
    </source>
</evidence>
<feature type="region of interest" description="Disordered" evidence="1">
    <location>
        <begin position="1"/>
        <end position="23"/>
    </location>
</feature>
<sequence length="146" mass="15199">MTEPNPPSSASPPASPLPAAPPALPGAHRGGYQREFTAPLDIVVATQTEYPSVPWQPPVAAPIAPPVQGAFSGWALGFAVAGLVFSFFVGWAFPLGFVAIVTAIIALRRPLESRRVAVWSIVLAALSIAYSALWLVSSAQQAGVIN</sequence>
<feature type="transmembrane region" description="Helical" evidence="2">
    <location>
        <begin position="74"/>
        <end position="107"/>
    </location>
</feature>
<keyword evidence="2" id="KW-0472">Membrane</keyword>
<dbReference type="EMBL" id="JACHWQ010000002">
    <property type="protein sequence ID" value="MBB2975610.1"/>
    <property type="molecule type" value="Genomic_DNA"/>
</dbReference>
<accession>A0A7W4YLN0</accession>
<evidence type="ECO:0000256" key="1">
    <source>
        <dbReference type="SAM" id="MobiDB-lite"/>
    </source>
</evidence>
<evidence type="ECO:0000313" key="4">
    <source>
        <dbReference type="Proteomes" id="UP000529310"/>
    </source>
</evidence>
<evidence type="ECO:0000313" key="3">
    <source>
        <dbReference type="EMBL" id="MBB2975610.1"/>
    </source>
</evidence>
<keyword evidence="4" id="KW-1185">Reference proteome</keyword>
<keyword evidence="2" id="KW-1133">Transmembrane helix</keyword>
<dbReference type="Proteomes" id="UP000529310">
    <property type="component" value="Unassembled WGS sequence"/>
</dbReference>
<gene>
    <name evidence="3" type="ORF">FHX49_001176</name>
</gene>
<dbReference type="AlphaFoldDB" id="A0A7W4YLN0"/>
<proteinExistence type="predicted"/>